<keyword evidence="3" id="KW-1185">Reference proteome</keyword>
<proteinExistence type="predicted"/>
<feature type="compositionally biased region" description="Pro residues" evidence="1">
    <location>
        <begin position="53"/>
        <end position="82"/>
    </location>
</feature>
<reference evidence="2 3" key="1">
    <citation type="submission" date="2015-09" db="EMBL/GenBank/DDBJ databases">
        <title>Draft genome of a European isolate of the apple canker pathogen Neonectria ditissima.</title>
        <authorList>
            <person name="Gomez-Cortecero A."/>
            <person name="Harrison R.J."/>
            <person name="Armitage A.D."/>
        </authorList>
    </citation>
    <scope>NUCLEOTIDE SEQUENCE [LARGE SCALE GENOMIC DNA]</scope>
    <source>
        <strain evidence="2 3">R09/05</strain>
    </source>
</reference>
<protein>
    <submittedName>
        <fullName evidence="2">Uncharacterized protein</fullName>
    </submittedName>
</protein>
<gene>
    <name evidence="2" type="ORF">AK830_g10179</name>
</gene>
<feature type="compositionally biased region" description="Polar residues" evidence="1">
    <location>
        <begin position="163"/>
        <end position="172"/>
    </location>
</feature>
<evidence type="ECO:0000313" key="2">
    <source>
        <dbReference type="EMBL" id="KPM36400.1"/>
    </source>
</evidence>
<dbReference type="AlphaFoldDB" id="A0A0P7B7Q6"/>
<sequence>MTSSGHSLLLFRFYIIPPPGFNTESSCLETQLKLSGFSISSFSIRSPAINPGTLPPPPRPSPRSSLPPPSLPPPSLPPPSLYPPITISTITISTITTITTTTATTPSLEEMPKQYRNSSTSANVGAKPAATAAVAAATPPPPPLTEVEQRAAKGTKLAAEENAATSHASIPSTAPKSFNFSLHGLEKNRKADYRAARHTRVPPPPSRAPVKTKLSDKENAAACIFAWWQALAAEADEGYGTMAQKKIEAISPFAGRHAVKRAAIAASFQTEDAEEVVVRLVEEAVQATKPETEAVQASKPDQTFRNG</sequence>
<evidence type="ECO:0000256" key="1">
    <source>
        <dbReference type="SAM" id="MobiDB-lite"/>
    </source>
</evidence>
<evidence type="ECO:0000313" key="3">
    <source>
        <dbReference type="Proteomes" id="UP000050424"/>
    </source>
</evidence>
<feature type="region of interest" description="Disordered" evidence="1">
    <location>
        <begin position="288"/>
        <end position="307"/>
    </location>
</feature>
<name>A0A0P7B7Q6_9HYPO</name>
<comment type="caution">
    <text evidence="2">The sequence shown here is derived from an EMBL/GenBank/DDBJ whole genome shotgun (WGS) entry which is preliminary data.</text>
</comment>
<organism evidence="2 3">
    <name type="scientific">Neonectria ditissima</name>
    <dbReference type="NCBI Taxonomy" id="78410"/>
    <lineage>
        <taxon>Eukaryota</taxon>
        <taxon>Fungi</taxon>
        <taxon>Dikarya</taxon>
        <taxon>Ascomycota</taxon>
        <taxon>Pezizomycotina</taxon>
        <taxon>Sordariomycetes</taxon>
        <taxon>Hypocreomycetidae</taxon>
        <taxon>Hypocreales</taxon>
        <taxon>Nectriaceae</taxon>
        <taxon>Neonectria</taxon>
    </lineage>
</organism>
<accession>A0A0P7B7Q6</accession>
<dbReference type="Proteomes" id="UP000050424">
    <property type="component" value="Unassembled WGS sequence"/>
</dbReference>
<feature type="region of interest" description="Disordered" evidence="1">
    <location>
        <begin position="193"/>
        <end position="214"/>
    </location>
</feature>
<dbReference type="EMBL" id="LKCW01000205">
    <property type="protein sequence ID" value="KPM36400.1"/>
    <property type="molecule type" value="Genomic_DNA"/>
</dbReference>
<feature type="region of interest" description="Disordered" evidence="1">
    <location>
        <begin position="48"/>
        <end position="82"/>
    </location>
</feature>
<feature type="region of interest" description="Disordered" evidence="1">
    <location>
        <begin position="150"/>
        <end position="172"/>
    </location>
</feature>